<dbReference type="RefSeq" id="WP_107319553.1">
    <property type="nucleotide sequence ID" value="NZ_CP028349.1"/>
</dbReference>
<dbReference type="PIRSF" id="PIRSF028205">
    <property type="entry name" value="UCP028205"/>
    <property type="match status" value="1"/>
</dbReference>
<dbReference type="Proteomes" id="UP000241538">
    <property type="component" value="Chromosome"/>
</dbReference>
<evidence type="ECO:0000259" key="2">
    <source>
        <dbReference type="Pfam" id="PF17131"/>
    </source>
</evidence>
<evidence type="ECO:0000256" key="1">
    <source>
        <dbReference type="SAM" id="SignalP"/>
    </source>
</evidence>
<dbReference type="AlphaFoldDB" id="A0AAN1NQL6"/>
<dbReference type="Gene3D" id="2.50.20.10">
    <property type="entry name" value="Lipoprotein localisation LolA/LolB/LppX"/>
    <property type="match status" value="1"/>
</dbReference>
<dbReference type="EMBL" id="CP028349">
    <property type="protein sequence ID" value="AVV37527.1"/>
    <property type="molecule type" value="Genomic_DNA"/>
</dbReference>
<reference evidence="3 4" key="1">
    <citation type="journal article" date="2018" name="Int J Genomics">
        <title>Comparative Genomics Analysis of Plasmid pPV989-94 from a Clinical Isolate of Pantoea vagans PV989.</title>
        <authorList>
            <person name="Xu L."/>
            <person name="Yin M."/>
            <person name="Zhu T."/>
            <person name="Lu J."/>
            <person name="Bao Q."/>
        </authorList>
    </citation>
    <scope>NUCLEOTIDE SEQUENCE [LARGE SCALE GENOMIC DNA]</scope>
    <source>
        <strain evidence="3 4">PV989</strain>
    </source>
</reference>
<feature type="domain" description="Uncharacterized protein TP-0789" evidence="2">
    <location>
        <begin position="81"/>
        <end position="251"/>
    </location>
</feature>
<organism evidence="3 4">
    <name type="scientific">Pantoea vagans</name>
    <dbReference type="NCBI Taxonomy" id="470934"/>
    <lineage>
        <taxon>Bacteria</taxon>
        <taxon>Pseudomonadati</taxon>
        <taxon>Pseudomonadota</taxon>
        <taxon>Gammaproteobacteria</taxon>
        <taxon>Enterobacterales</taxon>
        <taxon>Erwiniaceae</taxon>
        <taxon>Pantoea</taxon>
    </lineage>
</organism>
<evidence type="ECO:0000313" key="4">
    <source>
        <dbReference type="Proteomes" id="UP000241538"/>
    </source>
</evidence>
<protein>
    <recommendedName>
        <fullName evidence="2">Uncharacterized protein TP-0789 domain-containing protein</fullName>
    </recommendedName>
</protein>
<proteinExistence type="predicted"/>
<name>A0AAN1NQL6_9GAMM</name>
<keyword evidence="1" id="KW-0732">Signal</keyword>
<feature type="chain" id="PRO_5042845367" description="Uncharacterized protein TP-0789 domain-containing protein" evidence="1">
    <location>
        <begin position="32"/>
        <end position="258"/>
    </location>
</feature>
<sequence>MHNLLFASSSLLRKGLACLIALMLVSTPAMAVQKDASEWFREISDLRGLSGSFSFSLQVTSYRNDVEEAQSQLEVLFQSHQQILILFRQPQNSAGRRILVEGENMWLTLPSSKRVLRVSPSQRLLGEASNGDVINTNFDDYQLQQQQNVERDGQRYLALTLVATNSRQNYQRVVYLIDTVSSLPRISLHYTASQKLIKEIHYENYVTTVGKPRVERLRLINPVQSDRYTIMQLSQFTARTFPAGIFKKENLLNAVIRE</sequence>
<dbReference type="InterPro" id="IPR033399">
    <property type="entry name" value="TP_0789-like"/>
</dbReference>
<dbReference type="InterPro" id="IPR011220">
    <property type="entry name" value="UCP028205"/>
</dbReference>
<dbReference type="Pfam" id="PF17131">
    <property type="entry name" value="LolA_like"/>
    <property type="match status" value="1"/>
</dbReference>
<dbReference type="CDD" id="cd16329">
    <property type="entry name" value="LolA_like"/>
    <property type="match status" value="1"/>
</dbReference>
<accession>A0AAN1NQL6</accession>
<feature type="signal peptide" evidence="1">
    <location>
        <begin position="1"/>
        <end position="31"/>
    </location>
</feature>
<gene>
    <name evidence="3" type="ORF">C9381_10145</name>
</gene>
<evidence type="ECO:0000313" key="3">
    <source>
        <dbReference type="EMBL" id="AVV37527.1"/>
    </source>
</evidence>